<sequence length="367" mass="42549">MYQIDKTANRISPLQEKKFSELGFREREHLQEWIAANPEVLGEELLIIQKEFDGFDETRERLDLLALDKQGHLVVIENKLDDSGRDVTWQALKYASYCAGLTKSQIVAIYQQYLDKYEQGDSAQQRLTDFFDDIEFDELTLNPGSDQRIIFVAANFRREVTSTALWLMDHRIRIQCIKAVPFAMGDQLLLNLDQIIPVKEAEEYMIGIREKSDEIRVEGRQQANREVVRKRFWDQFVPMVKAAELPVFTSVEPSVSAFLIHHCSQGGVKVVLELRKVEVRVKLEFKGKAGMETFRHFDKLAFSQSLGMQYEEKQLNDNFYQFVIVEPVDGFEESEWEGINTWLLETLRKLVAAAEPELRNIGVNIAF</sequence>
<evidence type="ECO:0008006" key="3">
    <source>
        <dbReference type="Google" id="ProtNLM"/>
    </source>
</evidence>
<accession>A0ABY8NBG5</accession>
<proteinExistence type="predicted"/>
<evidence type="ECO:0000313" key="1">
    <source>
        <dbReference type="EMBL" id="WGL16275.1"/>
    </source>
</evidence>
<dbReference type="RefSeq" id="WP_280319808.1">
    <property type="nucleotide sequence ID" value="NZ_CP118605.1"/>
</dbReference>
<keyword evidence="2" id="KW-1185">Reference proteome</keyword>
<gene>
    <name evidence="1" type="ORF">PVT68_16090</name>
</gene>
<dbReference type="EMBL" id="CP118605">
    <property type="protein sequence ID" value="WGL16275.1"/>
    <property type="molecule type" value="Genomic_DNA"/>
</dbReference>
<dbReference type="InterPro" id="IPR011856">
    <property type="entry name" value="tRNA_endonuc-like_dom_sf"/>
</dbReference>
<organism evidence="1 2">
    <name type="scientific">Microbulbifer bruguierae</name>
    <dbReference type="NCBI Taxonomy" id="3029061"/>
    <lineage>
        <taxon>Bacteria</taxon>
        <taxon>Pseudomonadati</taxon>
        <taxon>Pseudomonadota</taxon>
        <taxon>Gammaproteobacteria</taxon>
        <taxon>Cellvibrionales</taxon>
        <taxon>Microbulbiferaceae</taxon>
        <taxon>Microbulbifer</taxon>
    </lineage>
</organism>
<dbReference type="Gene3D" id="3.40.1350.10">
    <property type="match status" value="1"/>
</dbReference>
<name>A0ABY8NBG5_9GAMM</name>
<reference evidence="1 2" key="1">
    <citation type="submission" date="2023-02" db="EMBL/GenBank/DDBJ databases">
        <title>Description and genomic characterization of Microbulbifer bruguierae sp. nov., isolated from the sediment of mangrove plant Bruguiera sexangula.</title>
        <authorList>
            <person name="Long M."/>
        </authorList>
    </citation>
    <scope>NUCLEOTIDE SEQUENCE [LARGE SCALE GENOMIC DNA]</scope>
    <source>
        <strain evidence="1 2">H12</strain>
    </source>
</reference>
<protein>
    <recommendedName>
        <fullName evidence="3">DUF4268 domain-containing protein</fullName>
    </recommendedName>
</protein>
<evidence type="ECO:0000313" key="2">
    <source>
        <dbReference type="Proteomes" id="UP001236500"/>
    </source>
</evidence>
<dbReference type="Proteomes" id="UP001236500">
    <property type="component" value="Chromosome"/>
</dbReference>